<dbReference type="EMBL" id="CABVLU010000003">
    <property type="protein sequence ID" value="VVT54111.1"/>
    <property type="molecule type" value="Genomic_DNA"/>
</dbReference>
<feature type="repeat" description="WD" evidence="3">
    <location>
        <begin position="231"/>
        <end position="272"/>
    </location>
</feature>
<dbReference type="SUPFAM" id="SSF50978">
    <property type="entry name" value="WD40 repeat-like"/>
    <property type="match status" value="2"/>
</dbReference>
<reference evidence="5 6" key="1">
    <citation type="submission" date="2019-09" db="EMBL/GenBank/DDBJ databases">
        <authorList>
            <person name="Brejova B."/>
        </authorList>
    </citation>
    <scope>NUCLEOTIDE SEQUENCE [LARGE SCALE GENOMIC DNA]</scope>
</reference>
<dbReference type="GeneID" id="43582727"/>
<keyword evidence="1 3" id="KW-0853">WD repeat</keyword>
<dbReference type="PANTHER" id="PTHR19856:SF0">
    <property type="entry name" value="WD REPEAT-CONTAINING PROTEIN 1"/>
    <property type="match status" value="1"/>
</dbReference>
<evidence type="ECO:0000256" key="1">
    <source>
        <dbReference type="ARBA" id="ARBA00022574"/>
    </source>
</evidence>
<feature type="domain" description="Anaphase-promoting complex subunit 4-like WD40" evidence="4">
    <location>
        <begin position="531"/>
        <end position="586"/>
    </location>
</feature>
<feature type="repeat" description="WD" evidence="3">
    <location>
        <begin position="186"/>
        <end position="227"/>
    </location>
</feature>
<evidence type="ECO:0000256" key="2">
    <source>
        <dbReference type="ARBA" id="ARBA00022737"/>
    </source>
</evidence>
<dbReference type="Pfam" id="PF12894">
    <property type="entry name" value="ANAPC4_WD40"/>
    <property type="match status" value="1"/>
</dbReference>
<dbReference type="RefSeq" id="XP_031854518.1">
    <property type="nucleotide sequence ID" value="XM_031998627.1"/>
</dbReference>
<dbReference type="PANTHER" id="PTHR19856">
    <property type="entry name" value="WD-REPEATCONTAINING PROTEIN WDR1"/>
    <property type="match status" value="1"/>
</dbReference>
<dbReference type="InterPro" id="IPR001680">
    <property type="entry name" value="WD40_rpt"/>
</dbReference>
<dbReference type="Gene3D" id="2.130.10.10">
    <property type="entry name" value="YVTN repeat-like/Quinoprotein amine dehydrogenase"/>
    <property type="match status" value="2"/>
</dbReference>
<dbReference type="CDD" id="cd00200">
    <property type="entry name" value="WD40"/>
    <property type="match status" value="1"/>
</dbReference>
<sequence>MSITRDAIWAPLPTTRRGHSVQLSYDKKSNRIAYAANKSIHVRSVEKPEESIQYTSHTTTTTVAKFSPSGFYIASGDSNGVVRVWDCVGEDLITKGEYHVISGRINDIAWDADSQRIIAVGDGKERYGHCFTADSGNSVGTISGHSNIVNAVDIRPVRPYRAATVSDDSSLVFLHGPPFNFNSSVKGKHTSFIHDVKFSPNGEYIVTVSADHKVALYDGKTGEFKSFVGEEEGHSGSVFAASWSPDSKTFATASADATIRLWDVETGKSTKVWTFEKSVPNQQVGVVFAGDYIISLSLSGELNYLTLDSDTPVKVISGHQKNITSLSVFPDSPKDLYTGSFDGKVVQWEIKTGKSATVEGDGHDTLVTALLPSSDGTTTWSISWDDTLKALSGTKFKSNIVASLGAQPVSASNDDDILTIVTENSLQVYDNATGKQIATKTLPFSASSVGVSVAAGLISVGRAGDYGISLFNIKDLSDADSSSTKLPNLRSIPSNTSFSPDGKYLAVGTSSGKITLYNVAERSLKTARWASHSSRVTSISWHPSGEYAATGASDADVYIFSLNTPGKVIKNLRAHKDGVNAVAWTSPETLATVGADATVKTWTVKFN</sequence>
<dbReference type="PRINTS" id="PR00320">
    <property type="entry name" value="GPROTEINBRPT"/>
</dbReference>
<feature type="repeat" description="WD" evidence="3">
    <location>
        <begin position="54"/>
        <end position="86"/>
    </location>
</feature>
<dbReference type="PROSITE" id="PS50294">
    <property type="entry name" value="WD_REPEATS_REGION"/>
    <property type="match status" value="6"/>
</dbReference>
<dbReference type="Proteomes" id="UP000398389">
    <property type="component" value="Unassembled WGS sequence"/>
</dbReference>
<accession>A0A5E8BSW1</accession>
<name>A0A5E8BSW1_9ASCO</name>
<dbReference type="PROSITE" id="PS50082">
    <property type="entry name" value="WD_REPEATS_2"/>
    <property type="match status" value="6"/>
</dbReference>
<gene>
    <name evidence="5" type="ORF">SAPINGB_P003912</name>
</gene>
<dbReference type="InterPro" id="IPR024977">
    <property type="entry name" value="Apc4-like_WD40_dom"/>
</dbReference>
<keyword evidence="2" id="KW-0677">Repeat</keyword>
<evidence type="ECO:0000256" key="3">
    <source>
        <dbReference type="PROSITE-ProRule" id="PRU00221"/>
    </source>
</evidence>
<dbReference type="SMART" id="SM00320">
    <property type="entry name" value="WD40"/>
    <property type="match status" value="9"/>
</dbReference>
<dbReference type="InterPro" id="IPR036322">
    <property type="entry name" value="WD40_repeat_dom_sf"/>
</dbReference>
<feature type="repeat" description="WD" evidence="3">
    <location>
        <begin position="529"/>
        <end position="570"/>
    </location>
</feature>
<dbReference type="AlphaFoldDB" id="A0A5E8BSW1"/>
<dbReference type="GO" id="GO:0030042">
    <property type="term" value="P:actin filament depolymerization"/>
    <property type="evidence" value="ECO:0007669"/>
    <property type="project" value="TreeGrafter"/>
</dbReference>
<dbReference type="OrthoDB" id="2306at2759"/>
<evidence type="ECO:0000313" key="6">
    <source>
        <dbReference type="Proteomes" id="UP000398389"/>
    </source>
</evidence>
<dbReference type="InterPro" id="IPR020472">
    <property type="entry name" value="WD40_PAC1"/>
</dbReference>
<dbReference type="GO" id="GO:0030864">
    <property type="term" value="C:cortical actin cytoskeleton"/>
    <property type="evidence" value="ECO:0007669"/>
    <property type="project" value="TreeGrafter"/>
</dbReference>
<organism evidence="5 6">
    <name type="scientific">Magnusiomyces paraingens</name>
    <dbReference type="NCBI Taxonomy" id="2606893"/>
    <lineage>
        <taxon>Eukaryota</taxon>
        <taxon>Fungi</taxon>
        <taxon>Dikarya</taxon>
        <taxon>Ascomycota</taxon>
        <taxon>Saccharomycotina</taxon>
        <taxon>Dipodascomycetes</taxon>
        <taxon>Dipodascales</taxon>
        <taxon>Dipodascaceae</taxon>
        <taxon>Magnusiomyces</taxon>
    </lineage>
</organism>
<protein>
    <recommendedName>
        <fullName evidence="4">Anaphase-promoting complex subunit 4-like WD40 domain-containing protein</fullName>
    </recommendedName>
</protein>
<evidence type="ECO:0000259" key="4">
    <source>
        <dbReference type="Pfam" id="PF12894"/>
    </source>
</evidence>
<dbReference type="FunFam" id="2.130.10.10:FF:000102">
    <property type="entry name" value="Actin-interacting protein 1"/>
    <property type="match status" value="1"/>
</dbReference>
<proteinExistence type="predicted"/>
<dbReference type="Pfam" id="PF00400">
    <property type="entry name" value="WD40"/>
    <property type="match status" value="5"/>
</dbReference>
<feature type="repeat" description="WD" evidence="3">
    <location>
        <begin position="572"/>
        <end position="607"/>
    </location>
</feature>
<keyword evidence="6" id="KW-1185">Reference proteome</keyword>
<dbReference type="InterPro" id="IPR015943">
    <property type="entry name" value="WD40/YVTN_repeat-like_dom_sf"/>
</dbReference>
<feature type="repeat" description="WD" evidence="3">
    <location>
        <begin position="316"/>
        <end position="358"/>
    </location>
</feature>
<dbReference type="GO" id="GO:0051015">
    <property type="term" value="F:actin filament binding"/>
    <property type="evidence" value="ECO:0007669"/>
    <property type="project" value="TreeGrafter"/>
</dbReference>
<evidence type="ECO:0000313" key="5">
    <source>
        <dbReference type="EMBL" id="VVT54111.1"/>
    </source>
</evidence>